<evidence type="ECO:0000313" key="1">
    <source>
        <dbReference type="EMBL" id="KNC20705.1"/>
    </source>
</evidence>
<proteinExistence type="predicted"/>
<dbReference type="Proteomes" id="UP000037069">
    <property type="component" value="Unassembled WGS sequence"/>
</dbReference>
<organism evidence="1 2">
    <name type="scientific">Lucilia cuprina</name>
    <name type="common">Green bottle fly</name>
    <name type="synonym">Australian sheep blowfly</name>
    <dbReference type="NCBI Taxonomy" id="7375"/>
    <lineage>
        <taxon>Eukaryota</taxon>
        <taxon>Metazoa</taxon>
        <taxon>Ecdysozoa</taxon>
        <taxon>Arthropoda</taxon>
        <taxon>Hexapoda</taxon>
        <taxon>Insecta</taxon>
        <taxon>Pterygota</taxon>
        <taxon>Neoptera</taxon>
        <taxon>Endopterygota</taxon>
        <taxon>Diptera</taxon>
        <taxon>Brachycera</taxon>
        <taxon>Muscomorpha</taxon>
        <taxon>Oestroidea</taxon>
        <taxon>Calliphoridae</taxon>
        <taxon>Luciliinae</taxon>
        <taxon>Lucilia</taxon>
    </lineage>
</organism>
<keyword evidence="2" id="KW-1185">Reference proteome</keyword>
<gene>
    <name evidence="1" type="ORF">FF38_07732</name>
</gene>
<accession>A0A0L0BKT7</accession>
<protein>
    <submittedName>
        <fullName evidence="1">Uncharacterized protein</fullName>
    </submittedName>
</protein>
<dbReference type="AlphaFoldDB" id="A0A0L0BKT7"/>
<evidence type="ECO:0000313" key="2">
    <source>
        <dbReference type="Proteomes" id="UP000037069"/>
    </source>
</evidence>
<name>A0A0L0BKT7_LUCCU</name>
<dbReference type="EMBL" id="JRES01001705">
    <property type="protein sequence ID" value="KNC20705.1"/>
    <property type="molecule type" value="Genomic_DNA"/>
</dbReference>
<reference evidence="1 2" key="1">
    <citation type="journal article" date="2015" name="Nat. Commun.">
        <title>Lucilia cuprina genome unlocks parasitic fly biology to underpin future interventions.</title>
        <authorList>
            <person name="Anstead C.A."/>
            <person name="Korhonen P.K."/>
            <person name="Young N.D."/>
            <person name="Hall R.S."/>
            <person name="Jex A.R."/>
            <person name="Murali S.C."/>
            <person name="Hughes D.S."/>
            <person name="Lee S.F."/>
            <person name="Perry T."/>
            <person name="Stroehlein A.J."/>
            <person name="Ansell B.R."/>
            <person name="Breugelmans B."/>
            <person name="Hofmann A."/>
            <person name="Qu J."/>
            <person name="Dugan S."/>
            <person name="Lee S.L."/>
            <person name="Chao H."/>
            <person name="Dinh H."/>
            <person name="Han Y."/>
            <person name="Doddapaneni H.V."/>
            <person name="Worley K.C."/>
            <person name="Muzny D.M."/>
            <person name="Ioannidis P."/>
            <person name="Waterhouse R.M."/>
            <person name="Zdobnov E.M."/>
            <person name="James P.J."/>
            <person name="Bagnall N.H."/>
            <person name="Kotze A.C."/>
            <person name="Gibbs R.A."/>
            <person name="Richards S."/>
            <person name="Batterham P."/>
            <person name="Gasser R.B."/>
        </authorList>
    </citation>
    <scope>NUCLEOTIDE SEQUENCE [LARGE SCALE GENOMIC DNA]</scope>
    <source>
        <strain evidence="1 2">LS</strain>
        <tissue evidence="1">Full body</tissue>
    </source>
</reference>
<comment type="caution">
    <text evidence="1">The sequence shown here is derived from an EMBL/GenBank/DDBJ whole genome shotgun (WGS) entry which is preliminary data.</text>
</comment>
<sequence>MSDYDDDDDDDEEVKPPHCLRRAEFRYLSCPGYWRDPFGVQIQGKGVMPRQQIMPRQQLPHREVTVGLKAVIHSYQILQRWQVETLFCGLPVPVLSDYLLHWFDPMSNRSNKRRRMHLIITSLYARQTKDTAFQLNVVVGGGGKILPPAAGRLGLYLCYKMAIKLNQLI</sequence>